<dbReference type="Proteomes" id="UP000182573">
    <property type="component" value="Unassembled WGS sequence"/>
</dbReference>
<dbReference type="RefSeq" id="WP_206537049.1">
    <property type="nucleotide sequence ID" value="NZ_FNOF01000028.1"/>
</dbReference>
<gene>
    <name evidence="7" type="ORF">SAMN05443574_12828</name>
</gene>
<dbReference type="Pfam" id="PF26305">
    <property type="entry name" value="CD_NTase_C"/>
    <property type="match status" value="1"/>
</dbReference>
<dbReference type="STRING" id="28442.SAMN05443574_12828"/>
<keyword evidence="2" id="KW-0548">Nucleotidyltransferase</keyword>
<evidence type="ECO:0000256" key="4">
    <source>
        <dbReference type="ARBA" id="ARBA00023118"/>
    </source>
</evidence>
<accession>A0A1H3ARW4</accession>
<protein>
    <recommendedName>
        <fullName evidence="6">cGAS/DncV-like nucleotidyltransferase C-terminal helical domain-containing protein</fullName>
    </recommendedName>
</protein>
<dbReference type="AlphaFoldDB" id="A0A1H3ARW4"/>
<organism evidence="7 8">
    <name type="scientific">Haloarcula vallismortis</name>
    <name type="common">Halobacterium vallismortis</name>
    <dbReference type="NCBI Taxonomy" id="28442"/>
    <lineage>
        <taxon>Archaea</taxon>
        <taxon>Methanobacteriati</taxon>
        <taxon>Methanobacteriota</taxon>
        <taxon>Stenosarchaea group</taxon>
        <taxon>Halobacteria</taxon>
        <taxon>Halobacteriales</taxon>
        <taxon>Haloarculaceae</taxon>
        <taxon>Haloarcula</taxon>
    </lineage>
</organism>
<keyword evidence="3" id="KW-0547">Nucleotide-binding</keyword>
<evidence type="ECO:0000313" key="7">
    <source>
        <dbReference type="EMBL" id="SDX31874.1"/>
    </source>
</evidence>
<reference evidence="7 8" key="1">
    <citation type="submission" date="2016-10" db="EMBL/GenBank/DDBJ databases">
        <authorList>
            <person name="de Groot N.N."/>
        </authorList>
    </citation>
    <scope>NUCLEOTIDE SEQUENCE [LARGE SCALE GENOMIC DNA]</scope>
    <source>
        <strain evidence="7 8">DSM 3756</strain>
    </source>
</reference>
<evidence type="ECO:0000256" key="1">
    <source>
        <dbReference type="ARBA" id="ARBA00022679"/>
    </source>
</evidence>
<evidence type="ECO:0000259" key="6">
    <source>
        <dbReference type="Pfam" id="PF26305"/>
    </source>
</evidence>
<feature type="region of interest" description="Disordered" evidence="5">
    <location>
        <begin position="1"/>
        <end position="27"/>
    </location>
</feature>
<keyword evidence="1" id="KW-0808">Transferase</keyword>
<evidence type="ECO:0000313" key="8">
    <source>
        <dbReference type="Proteomes" id="UP000182573"/>
    </source>
</evidence>
<dbReference type="EMBL" id="FNOF01000028">
    <property type="protein sequence ID" value="SDX31874.1"/>
    <property type="molecule type" value="Genomic_DNA"/>
</dbReference>
<evidence type="ECO:0000256" key="2">
    <source>
        <dbReference type="ARBA" id="ARBA00022695"/>
    </source>
</evidence>
<keyword evidence="4" id="KW-0051">Antiviral defense</keyword>
<sequence>MISRAKLNRWTHSETANQEEARDTNRDLRDDLEEGGLQGVSEGLEFATLLQGSYRNTTMVYNSGDVDILVIRTDTFHGDFSYVPDHAVSHSPDRNPHQMFEEHAEGVYRTLQAQYGTRNVERGEKAIEVDSDELPLGADVVPCLQYRRFWSRQPGNHMKGIVFWTPDGTKIINFPRRHRIMGTRYNEYTNGNYKPTIRIFKNFRNTLAENGTIEKENAASYFIECLLSNVETATIAKDDIRDRVEGILDELEADAEEGFPDYTVQHGMQPLFGDETTQWDVEHARAFIKEARRFYEED</sequence>
<name>A0A1H3ARW4_HALVA</name>
<feature type="domain" description="cGAS/DncV-like nucleotidyltransferase C-terminal helical" evidence="6">
    <location>
        <begin position="182"/>
        <end position="295"/>
    </location>
</feature>
<evidence type="ECO:0000256" key="3">
    <source>
        <dbReference type="ARBA" id="ARBA00022741"/>
    </source>
</evidence>
<evidence type="ECO:0000256" key="5">
    <source>
        <dbReference type="SAM" id="MobiDB-lite"/>
    </source>
</evidence>
<dbReference type="InterPro" id="IPR058909">
    <property type="entry name" value="CD_NTase_C"/>
</dbReference>
<proteinExistence type="predicted"/>